<keyword evidence="3" id="KW-1185">Reference proteome</keyword>
<name>A0AAW0D024_9AGAR</name>
<evidence type="ECO:0000313" key="3">
    <source>
        <dbReference type="Proteomes" id="UP001362999"/>
    </source>
</evidence>
<dbReference type="EMBL" id="JAWWNJ010000011">
    <property type="protein sequence ID" value="KAK7044440.1"/>
    <property type="molecule type" value="Genomic_DNA"/>
</dbReference>
<sequence>MFKSTSRAFLIVAVMAAISGFASANPVTQGDSAPESTTPDLSVKLCTGAANSQADCFDLHPKNGICVNFVGAEKHLYEKVKEVIVPEDVFCLLYRNLDCELDRKSPDHGELYFPEGEYHLSRIEDLDGDFLNLNDWARSLKCYELLD</sequence>
<organism evidence="2 3">
    <name type="scientific">Favolaschia claudopus</name>
    <dbReference type="NCBI Taxonomy" id="2862362"/>
    <lineage>
        <taxon>Eukaryota</taxon>
        <taxon>Fungi</taxon>
        <taxon>Dikarya</taxon>
        <taxon>Basidiomycota</taxon>
        <taxon>Agaricomycotina</taxon>
        <taxon>Agaricomycetes</taxon>
        <taxon>Agaricomycetidae</taxon>
        <taxon>Agaricales</taxon>
        <taxon>Marasmiineae</taxon>
        <taxon>Mycenaceae</taxon>
        <taxon>Favolaschia</taxon>
    </lineage>
</organism>
<feature type="signal peptide" evidence="1">
    <location>
        <begin position="1"/>
        <end position="24"/>
    </location>
</feature>
<proteinExistence type="predicted"/>
<comment type="caution">
    <text evidence="2">The sequence shown here is derived from an EMBL/GenBank/DDBJ whole genome shotgun (WGS) entry which is preliminary data.</text>
</comment>
<evidence type="ECO:0000313" key="2">
    <source>
        <dbReference type="EMBL" id="KAK7044440.1"/>
    </source>
</evidence>
<dbReference type="Proteomes" id="UP001362999">
    <property type="component" value="Unassembled WGS sequence"/>
</dbReference>
<dbReference type="AlphaFoldDB" id="A0AAW0D024"/>
<feature type="chain" id="PRO_5043384761" evidence="1">
    <location>
        <begin position="25"/>
        <end position="147"/>
    </location>
</feature>
<evidence type="ECO:0000256" key="1">
    <source>
        <dbReference type="SAM" id="SignalP"/>
    </source>
</evidence>
<reference evidence="2 3" key="1">
    <citation type="journal article" date="2024" name="J Genomics">
        <title>Draft genome sequencing and assembly of Favolaschia claudopus CIRM-BRFM 2984 isolated from oak limbs.</title>
        <authorList>
            <person name="Navarro D."/>
            <person name="Drula E."/>
            <person name="Chaduli D."/>
            <person name="Cazenave R."/>
            <person name="Ahrendt S."/>
            <person name="Wang J."/>
            <person name="Lipzen A."/>
            <person name="Daum C."/>
            <person name="Barry K."/>
            <person name="Grigoriev I.V."/>
            <person name="Favel A."/>
            <person name="Rosso M.N."/>
            <person name="Martin F."/>
        </authorList>
    </citation>
    <scope>NUCLEOTIDE SEQUENCE [LARGE SCALE GENOMIC DNA]</scope>
    <source>
        <strain evidence="2 3">CIRM-BRFM 2984</strain>
    </source>
</reference>
<protein>
    <submittedName>
        <fullName evidence="2">Uncharacterized protein</fullName>
    </submittedName>
</protein>
<keyword evidence="1" id="KW-0732">Signal</keyword>
<accession>A0AAW0D024</accession>
<gene>
    <name evidence="2" type="ORF">R3P38DRAFT_3176696</name>
</gene>